<dbReference type="EMBL" id="VSRR010006751">
    <property type="protein sequence ID" value="MPC45488.1"/>
    <property type="molecule type" value="Genomic_DNA"/>
</dbReference>
<reference evidence="2 3" key="1">
    <citation type="submission" date="2019-05" db="EMBL/GenBank/DDBJ databases">
        <title>Another draft genome of Portunus trituberculatus and its Hox gene families provides insights of decapod evolution.</title>
        <authorList>
            <person name="Jeong J.-H."/>
            <person name="Song I."/>
            <person name="Kim S."/>
            <person name="Choi T."/>
            <person name="Kim D."/>
            <person name="Ryu S."/>
            <person name="Kim W."/>
        </authorList>
    </citation>
    <scope>NUCLEOTIDE SEQUENCE [LARGE SCALE GENOMIC DNA]</scope>
    <source>
        <tissue evidence="2">Muscle</tissue>
    </source>
</reference>
<name>A0A5B7FKP3_PORTR</name>
<evidence type="ECO:0000313" key="2">
    <source>
        <dbReference type="EMBL" id="MPC45488.1"/>
    </source>
</evidence>
<accession>A0A5B7FKP3</accession>
<sequence>MTGRRSIHRHGEGRVPAEAPHDTVPPHQHSDARTRNKPPACGSGMAAARAKQIINPARILMTKALKGFT</sequence>
<evidence type="ECO:0000256" key="1">
    <source>
        <dbReference type="SAM" id="MobiDB-lite"/>
    </source>
</evidence>
<protein>
    <submittedName>
        <fullName evidence="2">Uncharacterized protein</fullName>
    </submittedName>
</protein>
<keyword evidence="3" id="KW-1185">Reference proteome</keyword>
<organism evidence="2 3">
    <name type="scientific">Portunus trituberculatus</name>
    <name type="common">Swimming crab</name>
    <name type="synonym">Neptunus trituberculatus</name>
    <dbReference type="NCBI Taxonomy" id="210409"/>
    <lineage>
        <taxon>Eukaryota</taxon>
        <taxon>Metazoa</taxon>
        <taxon>Ecdysozoa</taxon>
        <taxon>Arthropoda</taxon>
        <taxon>Crustacea</taxon>
        <taxon>Multicrustacea</taxon>
        <taxon>Malacostraca</taxon>
        <taxon>Eumalacostraca</taxon>
        <taxon>Eucarida</taxon>
        <taxon>Decapoda</taxon>
        <taxon>Pleocyemata</taxon>
        <taxon>Brachyura</taxon>
        <taxon>Eubrachyura</taxon>
        <taxon>Portunoidea</taxon>
        <taxon>Portunidae</taxon>
        <taxon>Portuninae</taxon>
        <taxon>Portunus</taxon>
    </lineage>
</organism>
<evidence type="ECO:0000313" key="3">
    <source>
        <dbReference type="Proteomes" id="UP000324222"/>
    </source>
</evidence>
<proteinExistence type="predicted"/>
<feature type="region of interest" description="Disordered" evidence="1">
    <location>
        <begin position="1"/>
        <end position="45"/>
    </location>
</feature>
<comment type="caution">
    <text evidence="2">The sequence shown here is derived from an EMBL/GenBank/DDBJ whole genome shotgun (WGS) entry which is preliminary data.</text>
</comment>
<dbReference type="Proteomes" id="UP000324222">
    <property type="component" value="Unassembled WGS sequence"/>
</dbReference>
<dbReference type="AlphaFoldDB" id="A0A5B7FKP3"/>
<feature type="compositionally biased region" description="Basic and acidic residues" evidence="1">
    <location>
        <begin position="9"/>
        <end position="21"/>
    </location>
</feature>
<gene>
    <name evidence="2" type="ORF">E2C01_039188</name>
</gene>